<dbReference type="CDD" id="cd04590">
    <property type="entry name" value="CBS_pair_CorC_HlyC_assoc"/>
    <property type="match status" value="1"/>
</dbReference>
<proteinExistence type="predicted"/>
<dbReference type="SUPFAM" id="SSF54631">
    <property type="entry name" value="CBS-domain pair"/>
    <property type="match status" value="1"/>
</dbReference>
<name>A0A2A4T2L3_9DELT</name>
<dbReference type="PANTHER" id="PTHR22777:SF17">
    <property type="entry name" value="UPF0053 PROTEIN SLL0260"/>
    <property type="match status" value="1"/>
</dbReference>
<dbReference type="GO" id="GO:0005886">
    <property type="term" value="C:plasma membrane"/>
    <property type="evidence" value="ECO:0007669"/>
    <property type="project" value="TreeGrafter"/>
</dbReference>
<accession>A0A2A4T2L3</accession>
<sequence length="279" mass="31837">MLNPYFALMGKDSIKSNKGKTLEVPSSSSFFSFFKDSLTADFPPPKDNQEEVELINNLEAYFNTTIREVMVPRTKMITLEQNQSLSEAIDVFRQTGYSRIPVKDKKVDNIVGIVRGVDLFDYFHAVPDIPVSEIMRKPYFASYSQPIHHLLNHFKQQRLEMAIVVDEYGGVDGLVTLTDIIGELIGDLPDEFNRAPNYEQIEDHLIIMDANFPLDDFNKLYNTDFFKEGIETIGGFICHSCGKILQKGENFKIGNIQFSVEDSNVRRLLKLRLIAPNQV</sequence>
<dbReference type="PANTHER" id="PTHR22777">
    <property type="entry name" value="HEMOLYSIN-RELATED"/>
    <property type="match status" value="1"/>
</dbReference>
<dbReference type="InterPro" id="IPR005170">
    <property type="entry name" value="Transptr-assoc_dom"/>
</dbReference>
<comment type="caution">
    <text evidence="5">The sequence shown here is derived from an EMBL/GenBank/DDBJ whole genome shotgun (WGS) entry which is preliminary data.</text>
</comment>
<dbReference type="AlphaFoldDB" id="A0A2A4T2L3"/>
<dbReference type="Gene3D" id="3.10.580.10">
    <property type="entry name" value="CBS-domain"/>
    <property type="match status" value="1"/>
</dbReference>
<dbReference type="PROSITE" id="PS51371">
    <property type="entry name" value="CBS"/>
    <property type="match status" value="2"/>
</dbReference>
<dbReference type="InterPro" id="IPR036318">
    <property type="entry name" value="FAD-bd_PCMH-like_sf"/>
</dbReference>
<evidence type="ECO:0000256" key="2">
    <source>
        <dbReference type="ARBA" id="ARBA00023122"/>
    </source>
</evidence>
<evidence type="ECO:0000313" key="6">
    <source>
        <dbReference type="Proteomes" id="UP000218113"/>
    </source>
</evidence>
<protein>
    <recommendedName>
        <fullName evidence="4">CBS domain-containing protein</fullName>
    </recommendedName>
</protein>
<dbReference type="FunFam" id="3.10.580.10:FF:000002">
    <property type="entry name" value="Magnesium/cobalt efflux protein CorC"/>
    <property type="match status" value="1"/>
</dbReference>
<organism evidence="5 6">
    <name type="scientific">SAR324 cluster bacterium</name>
    <dbReference type="NCBI Taxonomy" id="2024889"/>
    <lineage>
        <taxon>Bacteria</taxon>
        <taxon>Deltaproteobacteria</taxon>
        <taxon>SAR324 cluster</taxon>
    </lineage>
</organism>
<dbReference type="Gene3D" id="3.30.465.10">
    <property type="match status" value="1"/>
</dbReference>
<reference evidence="6" key="1">
    <citation type="submission" date="2017-08" db="EMBL/GenBank/DDBJ databases">
        <title>A dynamic microbial community with high functional redundancy inhabits the cold, oxic subseafloor aquifer.</title>
        <authorList>
            <person name="Tully B.J."/>
            <person name="Wheat C.G."/>
            <person name="Glazer B.T."/>
            <person name="Huber J.A."/>
        </authorList>
    </citation>
    <scope>NUCLEOTIDE SEQUENCE [LARGE SCALE GENOMIC DNA]</scope>
</reference>
<dbReference type="GO" id="GO:0050660">
    <property type="term" value="F:flavin adenine dinucleotide binding"/>
    <property type="evidence" value="ECO:0007669"/>
    <property type="project" value="InterPro"/>
</dbReference>
<dbReference type="InterPro" id="IPR046342">
    <property type="entry name" value="CBS_dom_sf"/>
</dbReference>
<feature type="domain" description="CBS" evidence="4">
    <location>
        <begin position="134"/>
        <end position="191"/>
    </location>
</feature>
<dbReference type="SMART" id="SM00116">
    <property type="entry name" value="CBS"/>
    <property type="match status" value="2"/>
</dbReference>
<dbReference type="Pfam" id="PF03471">
    <property type="entry name" value="CorC_HlyC"/>
    <property type="match status" value="1"/>
</dbReference>
<evidence type="ECO:0000256" key="3">
    <source>
        <dbReference type="PROSITE-ProRule" id="PRU00703"/>
    </source>
</evidence>
<feature type="domain" description="CBS" evidence="4">
    <location>
        <begin position="70"/>
        <end position="131"/>
    </location>
</feature>
<dbReference type="Proteomes" id="UP000218113">
    <property type="component" value="Unassembled WGS sequence"/>
</dbReference>
<dbReference type="InterPro" id="IPR016169">
    <property type="entry name" value="FAD-bd_PCMH_sub2"/>
</dbReference>
<dbReference type="EMBL" id="NVSR01000055">
    <property type="protein sequence ID" value="PCI27571.1"/>
    <property type="molecule type" value="Genomic_DNA"/>
</dbReference>
<gene>
    <name evidence="5" type="ORF">COB67_08240</name>
</gene>
<evidence type="ECO:0000256" key="1">
    <source>
        <dbReference type="ARBA" id="ARBA00022737"/>
    </source>
</evidence>
<dbReference type="Pfam" id="PF00571">
    <property type="entry name" value="CBS"/>
    <property type="match status" value="2"/>
</dbReference>
<dbReference type="SMART" id="SM01091">
    <property type="entry name" value="CorC_HlyC"/>
    <property type="match status" value="1"/>
</dbReference>
<evidence type="ECO:0000259" key="4">
    <source>
        <dbReference type="PROSITE" id="PS51371"/>
    </source>
</evidence>
<evidence type="ECO:0000313" key="5">
    <source>
        <dbReference type="EMBL" id="PCI27571.1"/>
    </source>
</evidence>
<keyword evidence="2 3" id="KW-0129">CBS domain</keyword>
<dbReference type="InterPro" id="IPR044751">
    <property type="entry name" value="Ion_transp-like_CBS"/>
</dbReference>
<dbReference type="InterPro" id="IPR000644">
    <property type="entry name" value="CBS_dom"/>
</dbReference>
<dbReference type="SUPFAM" id="SSF56176">
    <property type="entry name" value="FAD-binding/transporter-associated domain-like"/>
    <property type="match status" value="1"/>
</dbReference>
<keyword evidence="1" id="KW-0677">Repeat</keyword>